<accession>A0A1T5ED03</accession>
<dbReference type="AlphaFoldDB" id="A0A1T5ED03"/>
<dbReference type="Pfam" id="PF08327">
    <property type="entry name" value="AHSA1"/>
    <property type="match status" value="1"/>
</dbReference>
<evidence type="ECO:0000313" key="4">
    <source>
        <dbReference type="Proteomes" id="UP000190897"/>
    </source>
</evidence>
<organism evidence="3 4">
    <name type="scientific">Dyadobacter psychrophilus</name>
    <dbReference type="NCBI Taxonomy" id="651661"/>
    <lineage>
        <taxon>Bacteria</taxon>
        <taxon>Pseudomonadati</taxon>
        <taxon>Bacteroidota</taxon>
        <taxon>Cytophagia</taxon>
        <taxon>Cytophagales</taxon>
        <taxon>Spirosomataceae</taxon>
        <taxon>Dyadobacter</taxon>
    </lineage>
</organism>
<dbReference type="InterPro" id="IPR023393">
    <property type="entry name" value="START-like_dom_sf"/>
</dbReference>
<protein>
    <submittedName>
        <fullName evidence="3">Uncharacterized conserved protein YndB, AHSA1/START domain</fullName>
    </submittedName>
</protein>
<evidence type="ECO:0000259" key="2">
    <source>
        <dbReference type="Pfam" id="PF08327"/>
    </source>
</evidence>
<name>A0A1T5ED03_9BACT</name>
<dbReference type="CDD" id="cd07826">
    <property type="entry name" value="SRPBCC_CalC_Aha1-like_9"/>
    <property type="match status" value="1"/>
</dbReference>
<dbReference type="RefSeq" id="WP_082214817.1">
    <property type="nucleotide sequence ID" value="NZ_FUZA01000002.1"/>
</dbReference>
<dbReference type="OrthoDB" id="118413at2"/>
<dbReference type="Proteomes" id="UP000190897">
    <property type="component" value="Unassembled WGS sequence"/>
</dbReference>
<feature type="domain" description="Activator of Hsp90 ATPase homologue 1/2-like C-terminal" evidence="2">
    <location>
        <begin position="26"/>
        <end position="160"/>
    </location>
</feature>
<dbReference type="SUPFAM" id="SSF55961">
    <property type="entry name" value="Bet v1-like"/>
    <property type="match status" value="1"/>
</dbReference>
<keyword evidence="4" id="KW-1185">Reference proteome</keyword>
<reference evidence="4" key="1">
    <citation type="submission" date="2017-02" db="EMBL/GenBank/DDBJ databases">
        <authorList>
            <person name="Varghese N."/>
            <person name="Submissions S."/>
        </authorList>
    </citation>
    <scope>NUCLEOTIDE SEQUENCE [LARGE SCALE GENOMIC DNA]</scope>
    <source>
        <strain evidence="4">DSM 22270</strain>
    </source>
</reference>
<sequence length="164" mass="18651">MASKNETKITAEPGKQELFIEREFEASRELVFRAFSEPEFLMQWMGPSDMDMKIDKLDNRSGGSYRFVHTLRNGAGEFGFNGAIHEVAAPERVIRTFEFEGLPERGHVSLEFLTLTELPGDRTRLSIQSIFKSVDDRDGLVQSGMEVGLNEGFKKLDDLLIKQF</sequence>
<evidence type="ECO:0000256" key="1">
    <source>
        <dbReference type="ARBA" id="ARBA00006817"/>
    </source>
</evidence>
<comment type="similarity">
    <text evidence="1">Belongs to the AHA1 family.</text>
</comment>
<dbReference type="EMBL" id="FUZA01000002">
    <property type="protein sequence ID" value="SKB81700.1"/>
    <property type="molecule type" value="Genomic_DNA"/>
</dbReference>
<dbReference type="STRING" id="651661.SAMN05660293_02333"/>
<proteinExistence type="inferred from homology"/>
<gene>
    <name evidence="3" type="ORF">SAMN05660293_02333</name>
</gene>
<dbReference type="InterPro" id="IPR013538">
    <property type="entry name" value="ASHA1/2-like_C"/>
</dbReference>
<dbReference type="Gene3D" id="3.30.530.20">
    <property type="match status" value="1"/>
</dbReference>
<evidence type="ECO:0000313" key="3">
    <source>
        <dbReference type="EMBL" id="SKB81700.1"/>
    </source>
</evidence>